<accession>A0A7C4QMI7</accession>
<comment type="caution">
    <text evidence="3">The sequence shown here is derived from an EMBL/GenBank/DDBJ whole genome shotgun (WGS) entry which is preliminary data.</text>
</comment>
<dbReference type="EMBL" id="DSVQ01000011">
    <property type="protein sequence ID" value="HGT38620.1"/>
    <property type="molecule type" value="Genomic_DNA"/>
</dbReference>
<proteinExistence type="inferred from homology"/>
<name>A0A7C4QMI7_9PLAN</name>
<dbReference type="SUPFAM" id="SSF53850">
    <property type="entry name" value="Periplasmic binding protein-like II"/>
    <property type="match status" value="1"/>
</dbReference>
<dbReference type="GO" id="GO:0042597">
    <property type="term" value="C:periplasmic space"/>
    <property type="evidence" value="ECO:0007669"/>
    <property type="project" value="UniProtKB-SubCell"/>
</dbReference>
<organism evidence="3">
    <name type="scientific">Schlesneria paludicola</name>
    <dbReference type="NCBI Taxonomy" id="360056"/>
    <lineage>
        <taxon>Bacteria</taxon>
        <taxon>Pseudomonadati</taxon>
        <taxon>Planctomycetota</taxon>
        <taxon>Planctomycetia</taxon>
        <taxon>Planctomycetales</taxon>
        <taxon>Planctomycetaceae</taxon>
        <taxon>Schlesneria</taxon>
    </lineage>
</organism>
<dbReference type="InterPro" id="IPR050490">
    <property type="entry name" value="Bact_solute-bd_prot1"/>
</dbReference>
<reference evidence="3" key="1">
    <citation type="journal article" date="2020" name="mSystems">
        <title>Genome- and Community-Level Interaction Insights into Carbon Utilization and Element Cycling Functions of Hydrothermarchaeota in Hydrothermal Sediment.</title>
        <authorList>
            <person name="Zhou Z."/>
            <person name="Liu Y."/>
            <person name="Xu W."/>
            <person name="Pan J."/>
            <person name="Luo Z.H."/>
            <person name="Li M."/>
        </authorList>
    </citation>
    <scope>NUCLEOTIDE SEQUENCE [LARGE SCALE GENOMIC DNA]</scope>
    <source>
        <strain evidence="3">SpSt-508</strain>
    </source>
</reference>
<dbReference type="Gene3D" id="3.40.190.10">
    <property type="entry name" value="Periplasmic binding protein-like II"/>
    <property type="match status" value="2"/>
</dbReference>
<gene>
    <name evidence="3" type="ORF">ENS64_05070</name>
</gene>
<dbReference type="InterPro" id="IPR006059">
    <property type="entry name" value="SBP"/>
</dbReference>
<comment type="similarity">
    <text evidence="2">Belongs to the bacterial solute-binding protein 1 family.</text>
</comment>
<evidence type="ECO:0000313" key="3">
    <source>
        <dbReference type="EMBL" id="HGT38620.1"/>
    </source>
</evidence>
<evidence type="ECO:0000256" key="1">
    <source>
        <dbReference type="ARBA" id="ARBA00004418"/>
    </source>
</evidence>
<protein>
    <submittedName>
        <fullName evidence="3">Extracellular solute-binding protein</fullName>
    </submittedName>
</protein>
<dbReference type="Pfam" id="PF01547">
    <property type="entry name" value="SBP_bac_1"/>
    <property type="match status" value="1"/>
</dbReference>
<comment type="subcellular location">
    <subcellularLocation>
        <location evidence="1">Periplasm</location>
    </subcellularLocation>
</comment>
<evidence type="ECO:0000256" key="2">
    <source>
        <dbReference type="ARBA" id="ARBA00008520"/>
    </source>
</evidence>
<sequence length="397" mass="42279">MTYLVDDGPDTARQTEALVKAFMAKYPHITITVETRPGGSDGDNIVKTRLATGEMADVFSYNSGSLFQALHPTETLVDLTNEPFIANIVDSYFPVVSADGKIYGVPTGTATGGGILYNKKVYADLGLSVPTTWAEFEANNDKIKAAGLTPVIATFGDTWTSQLFVLADYYNVEQANPTFASDYTNNKAKYATTPGAMAGFQHLQEGFEKGWYQQDFATTKFEQGLQLLAEGKGAHYPMLTFAMGIIAATYPDNVNDIGFFAVPGTDAAKNGATIWMAPGTYIPKTSQHIEEAKLFLGFIASAEGADAISSAVPPTGPFLIKGVTLPDTVLPAVKDTAAYIDAGKSGPALEFVSPIKGPALEQICVAVGSGQMTAEEGAANYDKDVEKQAQQLGLPNW</sequence>
<dbReference type="AlphaFoldDB" id="A0A7C4QMI7"/>
<dbReference type="PANTHER" id="PTHR43649">
    <property type="entry name" value="ARABINOSE-BINDING PROTEIN-RELATED"/>
    <property type="match status" value="1"/>
</dbReference>